<comment type="caution">
    <text evidence="1">The sequence shown here is derived from an EMBL/GenBank/DDBJ whole genome shotgun (WGS) entry which is preliminary data.</text>
</comment>
<keyword evidence="2" id="KW-1185">Reference proteome</keyword>
<dbReference type="Proteomes" id="UP001497744">
    <property type="component" value="Unassembled WGS sequence"/>
</dbReference>
<gene>
    <name evidence="1" type="ORF">BcabD6B2_33630</name>
</gene>
<evidence type="ECO:0000313" key="2">
    <source>
        <dbReference type="Proteomes" id="UP001497744"/>
    </source>
</evidence>
<name>A0AAV4LUS2_BABCB</name>
<dbReference type="RefSeq" id="XP_067715997.1">
    <property type="nucleotide sequence ID" value="XM_067859896.1"/>
</dbReference>
<proteinExistence type="predicted"/>
<dbReference type="AlphaFoldDB" id="A0AAV4LUS2"/>
<dbReference type="GeneID" id="94195409"/>
<organism evidence="1 2">
    <name type="scientific">Babesia caballi</name>
    <dbReference type="NCBI Taxonomy" id="5871"/>
    <lineage>
        <taxon>Eukaryota</taxon>
        <taxon>Sar</taxon>
        <taxon>Alveolata</taxon>
        <taxon>Apicomplexa</taxon>
        <taxon>Aconoidasida</taxon>
        <taxon>Piroplasmida</taxon>
        <taxon>Babesiidae</taxon>
        <taxon>Babesia</taxon>
    </lineage>
</organism>
<accession>A0AAV4LUS2</accession>
<evidence type="ECO:0000313" key="1">
    <source>
        <dbReference type="EMBL" id="GIX63928.1"/>
    </source>
</evidence>
<protein>
    <submittedName>
        <fullName evidence="1">Blood stage antigen 41-3, putative</fullName>
    </submittedName>
</protein>
<sequence>MIKHGMDTFSKGSTSAWSCCVAFFYRRLAVSGPIHATTQRRFILTRTLLGPDTSYAVSSEDKKQNRGHVVDTGLRALLEKAKCCDKLQISNTNTHWCEILDVLVEEVLEKVNRRVKDKPSKIYMEALYALLKGIFDSGKNISPTQQQSILHIAAYHFSEEKHLALKTLYMSILTCKNSMSKDAVKRIGDVLDIIRSSPDPTLQLEVVHCYYALVLEHPYVIGLLERRHKAYLEYIKEMSHEIMFKVLHEVDKPQITSLRCTLDALQVEHYAAITGTVTNNRQNSLRLRTHLPTSNLKWYAYGNRRAERMVRYEKTERYWSSDEECSSVESAQPINVRQQLLKIMGWKLHCIPQKQWDALQTEGKRAEFIANLIAEMYVEAQFVHRPRCVPPCPVEA</sequence>
<dbReference type="EMBL" id="BPLF01000003">
    <property type="protein sequence ID" value="GIX63928.1"/>
    <property type="molecule type" value="Genomic_DNA"/>
</dbReference>
<reference evidence="1 2" key="1">
    <citation type="submission" date="2021-06" db="EMBL/GenBank/DDBJ databases">
        <title>Genome sequence of Babesia caballi.</title>
        <authorList>
            <person name="Yamagishi J."/>
            <person name="Kidaka T."/>
            <person name="Ochi A."/>
        </authorList>
    </citation>
    <scope>NUCLEOTIDE SEQUENCE [LARGE SCALE GENOMIC DNA]</scope>
    <source>
        <strain evidence="1">USDA-D6B2</strain>
    </source>
</reference>